<reference evidence="2" key="1">
    <citation type="journal article" date="2018" name="PLoS Negl. Trop. Dis.">
        <title>An insight into the salivary gland and fat body transcriptome of Panstrongylus lignarius (Hemiptera: Heteroptera), the main vector of Chagas disease in Peru.</title>
        <authorList>
            <person name="Nevoa J.C."/>
            <person name="Mendes M.T."/>
            <person name="da Silva M.V."/>
            <person name="Soares S.C."/>
            <person name="Oliveira C.J.F."/>
            <person name="Ribeiro J.M.C."/>
        </authorList>
    </citation>
    <scope>NUCLEOTIDE SEQUENCE</scope>
</reference>
<accession>A0A224XW75</accession>
<dbReference type="InterPro" id="IPR035810">
    <property type="entry name" value="PEBP_euk"/>
</dbReference>
<evidence type="ECO:0000256" key="1">
    <source>
        <dbReference type="SAM" id="Phobius"/>
    </source>
</evidence>
<dbReference type="PANTHER" id="PTHR11362:SF82">
    <property type="entry name" value="PHOSPHATIDYLETHANOLAMINE-BINDING PROTEIN 4"/>
    <property type="match status" value="1"/>
</dbReference>
<dbReference type="PANTHER" id="PTHR11362">
    <property type="entry name" value="PHOSPHATIDYLETHANOLAMINE-BINDING PROTEIN"/>
    <property type="match status" value="1"/>
</dbReference>
<name>A0A224XW75_9HEMI</name>
<keyword evidence="1" id="KW-0812">Transmembrane</keyword>
<evidence type="ECO:0000313" key="2">
    <source>
        <dbReference type="EMBL" id="JAW12772.1"/>
    </source>
</evidence>
<keyword evidence="1" id="KW-1133">Transmembrane helix</keyword>
<feature type="transmembrane region" description="Helical" evidence="1">
    <location>
        <begin position="12"/>
        <end position="33"/>
    </location>
</feature>
<dbReference type="CDD" id="cd00866">
    <property type="entry name" value="PEBP_euk"/>
    <property type="match status" value="1"/>
</dbReference>
<dbReference type="FunFam" id="3.90.280.10:FF:000006">
    <property type="entry name" value="protein D3"/>
    <property type="match status" value="1"/>
</dbReference>
<keyword evidence="1" id="KW-0472">Membrane</keyword>
<organism evidence="2">
    <name type="scientific">Panstrongylus lignarius</name>
    <dbReference type="NCBI Taxonomy" id="156445"/>
    <lineage>
        <taxon>Eukaryota</taxon>
        <taxon>Metazoa</taxon>
        <taxon>Ecdysozoa</taxon>
        <taxon>Arthropoda</taxon>
        <taxon>Hexapoda</taxon>
        <taxon>Insecta</taxon>
        <taxon>Pterygota</taxon>
        <taxon>Neoptera</taxon>
        <taxon>Paraneoptera</taxon>
        <taxon>Hemiptera</taxon>
        <taxon>Heteroptera</taxon>
        <taxon>Panheteroptera</taxon>
        <taxon>Cimicomorpha</taxon>
        <taxon>Reduviidae</taxon>
        <taxon>Triatominae</taxon>
        <taxon>Panstrongylus</taxon>
    </lineage>
</organism>
<dbReference type="InterPro" id="IPR036610">
    <property type="entry name" value="PEBP-like_sf"/>
</dbReference>
<protein>
    <submittedName>
        <fullName evidence="2">Putative phosphatidylethanolamine-binding protein</fullName>
    </submittedName>
</protein>
<dbReference type="SUPFAM" id="SSF49777">
    <property type="entry name" value="PEBP-like"/>
    <property type="match status" value="1"/>
</dbReference>
<dbReference type="InterPro" id="IPR008914">
    <property type="entry name" value="PEBP"/>
</dbReference>
<dbReference type="Pfam" id="PF01161">
    <property type="entry name" value="PBP"/>
    <property type="match status" value="1"/>
</dbReference>
<sequence length="217" mass="24832">MLTYCFTQGHWQFLSTVILYILVTFQSFNYCLCAHRQKSPMEKHSVVPDVINRAPSQKLKVTFGPKAVDNGNTLTPTQVKNQPSVEWNAEPSSFYTLCMTDPDAPSRKDPKFREWHHWLVVNIPGNEISKGETLSEFISSAPPKGSGLHRYVLLVYKQGEKLSCDEPRLKNNSGSNRGKFSISKFAKKYNLGDPLFGNFYQAEWDDYVPKVYEKLKN</sequence>
<dbReference type="Gene3D" id="3.90.280.10">
    <property type="entry name" value="PEBP-like"/>
    <property type="match status" value="1"/>
</dbReference>
<proteinExistence type="predicted"/>
<dbReference type="EMBL" id="GFTR01003654">
    <property type="protein sequence ID" value="JAW12772.1"/>
    <property type="molecule type" value="Transcribed_RNA"/>
</dbReference>
<dbReference type="AlphaFoldDB" id="A0A224XW75"/>